<dbReference type="EMBL" id="JABBNT010000003">
    <property type="protein sequence ID" value="NMM44799.1"/>
    <property type="molecule type" value="Genomic_DNA"/>
</dbReference>
<organism evidence="2 3">
    <name type="scientific">Pacificispira spongiicola</name>
    <dbReference type="NCBI Taxonomy" id="2729598"/>
    <lineage>
        <taxon>Bacteria</taxon>
        <taxon>Pseudomonadati</taxon>
        <taxon>Pseudomonadota</taxon>
        <taxon>Alphaproteobacteria</taxon>
        <taxon>Rhodospirillales</taxon>
        <taxon>Rhodospirillaceae</taxon>
        <taxon>Pacificispira</taxon>
    </lineage>
</organism>
<name>A0A7Y0HGW5_9PROT</name>
<feature type="chain" id="PRO_5031006198" description="Aspartyl-trna synthetase" evidence="1">
    <location>
        <begin position="20"/>
        <end position="171"/>
    </location>
</feature>
<evidence type="ECO:0000313" key="2">
    <source>
        <dbReference type="EMBL" id="NMM44799.1"/>
    </source>
</evidence>
<sequence>MRSLLVLLTFLTAFGGALAGWTMPGVAQSTAQPSGLPVPRMVSIKASEANVRTGPGVDYPIRWVYQRLDMPVQVIAEFDKWRKIRDWEGDEGWVHFALLSSRRTVIVTSPETTLRRLAADASPAIARLAMGMVARVDLCEADWCLVTVQGYDGWLKREDVWGVEPGETIQQ</sequence>
<dbReference type="Gene3D" id="2.30.30.40">
    <property type="entry name" value="SH3 Domains"/>
    <property type="match status" value="2"/>
</dbReference>
<evidence type="ECO:0000313" key="3">
    <source>
        <dbReference type="Proteomes" id="UP000539372"/>
    </source>
</evidence>
<protein>
    <recommendedName>
        <fullName evidence="4">Aspartyl-trna synthetase</fullName>
    </recommendedName>
</protein>
<dbReference type="Proteomes" id="UP000539372">
    <property type="component" value="Unassembled WGS sequence"/>
</dbReference>
<comment type="caution">
    <text evidence="2">The sequence shown here is derived from an EMBL/GenBank/DDBJ whole genome shotgun (WGS) entry which is preliminary data.</text>
</comment>
<evidence type="ECO:0000256" key="1">
    <source>
        <dbReference type="SAM" id="SignalP"/>
    </source>
</evidence>
<keyword evidence="1" id="KW-0732">Signal</keyword>
<proteinExistence type="predicted"/>
<reference evidence="2 3" key="1">
    <citation type="submission" date="2020-04" db="EMBL/GenBank/DDBJ databases">
        <title>Rhodospirillaceae bacterium KN72 isolated from deep sea.</title>
        <authorList>
            <person name="Zhang D.-C."/>
        </authorList>
    </citation>
    <scope>NUCLEOTIDE SEQUENCE [LARGE SCALE GENOMIC DNA]</scope>
    <source>
        <strain evidence="2 3">KN72</strain>
    </source>
</reference>
<dbReference type="AlphaFoldDB" id="A0A7Y0HGW5"/>
<dbReference type="RefSeq" id="WP_169625192.1">
    <property type="nucleotide sequence ID" value="NZ_JABBNT010000003.1"/>
</dbReference>
<keyword evidence="3" id="KW-1185">Reference proteome</keyword>
<dbReference type="InterPro" id="IPR010466">
    <property type="entry name" value="DUF1058"/>
</dbReference>
<accession>A0A7Y0HGW5</accession>
<evidence type="ECO:0008006" key="4">
    <source>
        <dbReference type="Google" id="ProtNLM"/>
    </source>
</evidence>
<dbReference type="Pfam" id="PF06347">
    <property type="entry name" value="SH3_4"/>
    <property type="match status" value="2"/>
</dbReference>
<feature type="signal peptide" evidence="1">
    <location>
        <begin position="1"/>
        <end position="19"/>
    </location>
</feature>
<gene>
    <name evidence="2" type="ORF">HH303_09950</name>
</gene>